<gene>
    <name evidence="3" type="ORF">RI129_010402</name>
</gene>
<evidence type="ECO:0000313" key="3">
    <source>
        <dbReference type="EMBL" id="KAK5641855.1"/>
    </source>
</evidence>
<evidence type="ECO:0000313" key="4">
    <source>
        <dbReference type="Proteomes" id="UP001329430"/>
    </source>
</evidence>
<evidence type="ECO:0000256" key="2">
    <source>
        <dbReference type="SAM" id="MobiDB-lite"/>
    </source>
</evidence>
<dbReference type="EMBL" id="JAVRBK010000007">
    <property type="protein sequence ID" value="KAK5641855.1"/>
    <property type="molecule type" value="Genomic_DNA"/>
</dbReference>
<dbReference type="Proteomes" id="UP001329430">
    <property type="component" value="Chromosome 7"/>
</dbReference>
<keyword evidence="1" id="KW-0175">Coiled coil</keyword>
<dbReference type="AlphaFoldDB" id="A0AAN7ZD93"/>
<comment type="caution">
    <text evidence="3">The sequence shown here is derived from an EMBL/GenBank/DDBJ whole genome shotgun (WGS) entry which is preliminary data.</text>
</comment>
<protein>
    <submittedName>
        <fullName evidence="3">Uncharacterized protein</fullName>
    </submittedName>
</protein>
<reference evidence="3 4" key="1">
    <citation type="journal article" date="2024" name="Insects">
        <title>An Improved Chromosome-Level Genome Assembly of the Firefly Pyrocoelia pectoralis.</title>
        <authorList>
            <person name="Fu X."/>
            <person name="Meyer-Rochow V.B."/>
            <person name="Ballantyne L."/>
            <person name="Zhu X."/>
        </authorList>
    </citation>
    <scope>NUCLEOTIDE SEQUENCE [LARGE SCALE GENOMIC DNA]</scope>
    <source>
        <strain evidence="3">XCY_ONT2</strain>
    </source>
</reference>
<feature type="region of interest" description="Disordered" evidence="2">
    <location>
        <begin position="1"/>
        <end position="27"/>
    </location>
</feature>
<keyword evidence="4" id="KW-1185">Reference proteome</keyword>
<evidence type="ECO:0000256" key="1">
    <source>
        <dbReference type="SAM" id="Coils"/>
    </source>
</evidence>
<feature type="coiled-coil region" evidence="1">
    <location>
        <begin position="256"/>
        <end position="308"/>
    </location>
</feature>
<accession>A0AAN7ZD93</accession>
<proteinExistence type="predicted"/>
<organism evidence="3 4">
    <name type="scientific">Pyrocoelia pectoralis</name>
    <dbReference type="NCBI Taxonomy" id="417401"/>
    <lineage>
        <taxon>Eukaryota</taxon>
        <taxon>Metazoa</taxon>
        <taxon>Ecdysozoa</taxon>
        <taxon>Arthropoda</taxon>
        <taxon>Hexapoda</taxon>
        <taxon>Insecta</taxon>
        <taxon>Pterygota</taxon>
        <taxon>Neoptera</taxon>
        <taxon>Endopterygota</taxon>
        <taxon>Coleoptera</taxon>
        <taxon>Polyphaga</taxon>
        <taxon>Elateriformia</taxon>
        <taxon>Elateroidea</taxon>
        <taxon>Lampyridae</taxon>
        <taxon>Lampyrinae</taxon>
        <taxon>Pyrocoelia</taxon>
    </lineage>
</organism>
<name>A0AAN7ZD93_9COLE</name>
<sequence length="380" mass="44704">MEGERRKFHLELPGSFSQKSDHGSQENVIPLEIKDIYDNMYGNVQSKLEFYESRSSSRSSSKSSTPTKSVSMDFIVPIINRMDVSNPTSPVSKSYLEEMRRVDHPTTPTRHLSESTLDLLKDCSLQCPKCEKTKFVKDRSEILTEINANIKHELESIKKELKKEVEKNNVLNFEIANIEQALETYYEEAKYQKSTISTLYSSLKNFSKHEGSYTYKRIKAISDYIEILKAKLQHQDKIIRNNFIENPYTTDMMMKYESLMQQIDVLSIENQELKNDIRRRGEEEVEIIKELNRQKFKVEEKCRELEKFYKKEVSGKEDLISEIREEQTKKDAKVEATLEQKTEEMLAMKQMYEARISNFRDEIGIVYRKWRNAVNDKNGE</sequence>